<protein>
    <recommendedName>
        <fullName evidence="4">DUF2975 domain-containing protein</fullName>
    </recommendedName>
</protein>
<dbReference type="Proteomes" id="UP000544222">
    <property type="component" value="Unassembled WGS sequence"/>
</dbReference>
<feature type="transmembrane region" description="Helical" evidence="1">
    <location>
        <begin position="199"/>
        <end position="217"/>
    </location>
</feature>
<evidence type="ECO:0000313" key="3">
    <source>
        <dbReference type="Proteomes" id="UP000544222"/>
    </source>
</evidence>
<organism evidence="2 3">
    <name type="scientific">Microbacter margulisiae</name>
    <dbReference type="NCBI Taxonomy" id="1350067"/>
    <lineage>
        <taxon>Bacteria</taxon>
        <taxon>Pseudomonadati</taxon>
        <taxon>Bacteroidota</taxon>
        <taxon>Bacteroidia</taxon>
        <taxon>Bacteroidales</taxon>
        <taxon>Porphyromonadaceae</taxon>
        <taxon>Microbacter</taxon>
    </lineage>
</organism>
<feature type="transmembrane region" description="Helical" evidence="1">
    <location>
        <begin position="113"/>
        <end position="140"/>
    </location>
</feature>
<evidence type="ECO:0008006" key="4">
    <source>
        <dbReference type="Google" id="ProtNLM"/>
    </source>
</evidence>
<comment type="caution">
    <text evidence="2">The sequence shown here is derived from an EMBL/GenBank/DDBJ whole genome shotgun (WGS) entry which is preliminary data.</text>
</comment>
<proteinExistence type="predicted"/>
<evidence type="ECO:0000256" key="1">
    <source>
        <dbReference type="SAM" id="Phobius"/>
    </source>
</evidence>
<keyword evidence="3" id="KW-1185">Reference proteome</keyword>
<sequence>MKKPDGKRRLALLAILVGIVYLFLIGMNVLDVFNKSRQSIRYLSSQDQCSKSSHDGKSTSDYFISVMPTYNTQFQDSIINLKSERKIAVAFFPIHTIWLRASNDKPMPLLVKVFNIIGGLSLLIAIVLLIYIPILFYKLLYAIVKGNIFAKGIVQQIRKLALLLLVMYALGLLWRLSLFEINTILFQFANYRIVFANPNMIWLLLGVLALLIAEVIARGADLEEEQELTI</sequence>
<dbReference type="AlphaFoldDB" id="A0A7W5DS36"/>
<reference evidence="2 3" key="1">
    <citation type="submission" date="2020-08" db="EMBL/GenBank/DDBJ databases">
        <title>Genomic Encyclopedia of Type Strains, Phase IV (KMG-IV): sequencing the most valuable type-strain genomes for metagenomic binning, comparative biology and taxonomic classification.</title>
        <authorList>
            <person name="Goeker M."/>
        </authorList>
    </citation>
    <scope>NUCLEOTIDE SEQUENCE [LARGE SCALE GENOMIC DNA]</scope>
    <source>
        <strain evidence="2 3">DSM 27471</strain>
    </source>
</reference>
<keyword evidence="1" id="KW-1133">Transmembrane helix</keyword>
<dbReference type="EMBL" id="JACHYB010000002">
    <property type="protein sequence ID" value="MBB3187891.1"/>
    <property type="molecule type" value="Genomic_DNA"/>
</dbReference>
<keyword evidence="1" id="KW-0812">Transmembrane</keyword>
<name>A0A7W5DS36_9PORP</name>
<dbReference type="RefSeq" id="WP_183413704.1">
    <property type="nucleotide sequence ID" value="NZ_JACHYB010000002.1"/>
</dbReference>
<evidence type="ECO:0000313" key="2">
    <source>
        <dbReference type="EMBL" id="MBB3187891.1"/>
    </source>
</evidence>
<gene>
    <name evidence="2" type="ORF">FHX64_002089</name>
</gene>
<feature type="transmembrane region" description="Helical" evidence="1">
    <location>
        <begin position="160"/>
        <end position="179"/>
    </location>
</feature>
<keyword evidence="1" id="KW-0472">Membrane</keyword>
<accession>A0A7W5DS36</accession>
<dbReference type="Pfam" id="PF11188">
    <property type="entry name" value="DUF2975"/>
    <property type="match status" value="1"/>
</dbReference>
<dbReference type="InterPro" id="IPR021354">
    <property type="entry name" value="DUF2975"/>
</dbReference>
<feature type="transmembrane region" description="Helical" evidence="1">
    <location>
        <begin position="12"/>
        <end position="30"/>
    </location>
</feature>